<evidence type="ECO:0000313" key="2">
    <source>
        <dbReference type="Proteomes" id="UP000690515"/>
    </source>
</evidence>
<comment type="caution">
    <text evidence="1">The sequence shown here is derived from an EMBL/GenBank/DDBJ whole genome shotgun (WGS) entry which is preliminary data.</text>
</comment>
<dbReference type="Proteomes" id="UP000690515">
    <property type="component" value="Unassembled WGS sequence"/>
</dbReference>
<accession>A0ABS5ZDZ7</accession>
<dbReference type="Pfam" id="PF21955">
    <property type="entry name" value="CarG-like"/>
    <property type="match status" value="1"/>
</dbReference>
<name>A0ABS5ZDZ7_9GAMM</name>
<dbReference type="EMBL" id="JAGSOY010000034">
    <property type="protein sequence ID" value="MBU2712292.1"/>
    <property type="molecule type" value="Genomic_DNA"/>
</dbReference>
<protein>
    <submittedName>
        <fullName evidence="1">Uncharacterized protein</fullName>
    </submittedName>
</protein>
<keyword evidence="2" id="KW-1185">Reference proteome</keyword>
<proteinExistence type="predicted"/>
<gene>
    <name evidence="1" type="ORF">KCG35_14595</name>
</gene>
<reference evidence="1 2" key="1">
    <citation type="submission" date="2021-04" db="EMBL/GenBank/DDBJ databases">
        <authorList>
            <person name="Pira H."/>
            <person name="Risdian C."/>
            <person name="Wink J."/>
        </authorList>
    </citation>
    <scope>NUCLEOTIDE SEQUENCE [LARGE SCALE GENOMIC DNA]</scope>
    <source>
        <strain evidence="1 2">WH53</strain>
    </source>
</reference>
<dbReference type="RefSeq" id="WP_215820519.1">
    <property type="nucleotide sequence ID" value="NZ_JAGSOY010000034.1"/>
</dbReference>
<dbReference type="InterPro" id="IPR054139">
    <property type="entry name" value="CarG-like"/>
</dbReference>
<evidence type="ECO:0000313" key="1">
    <source>
        <dbReference type="EMBL" id="MBU2712292.1"/>
    </source>
</evidence>
<sequence>MKIFLRFVIIFLYIFSMFSTASEFKIITLRSGVNQFDLNEDGEKDIVFKAMYENNTSFANYTYSFYMKTNYNEFVHVPVGKDFSSITYWDGRLSGIGYLYQDLRVIKFKSTFILVIAQKEDLGSFEREKVLFDFYSLTKGVDHPGQLPYQWLKYNTRYTENKYYSVDEAFIEVDDQDFFFHNINSDKSTLIQK</sequence>
<organism evidence="1 2">
    <name type="scientific">Zooshikella harenae</name>
    <dbReference type="NCBI Taxonomy" id="2827238"/>
    <lineage>
        <taxon>Bacteria</taxon>
        <taxon>Pseudomonadati</taxon>
        <taxon>Pseudomonadota</taxon>
        <taxon>Gammaproteobacteria</taxon>
        <taxon>Oceanospirillales</taxon>
        <taxon>Zooshikellaceae</taxon>
        <taxon>Zooshikella</taxon>
    </lineage>
</organism>